<dbReference type="GeneID" id="24128784"/>
<sequence length="560" mass="62207">MAATSFPSVVLGYPEIASMVFEFQFGVYEDVRPAFRACNELVEFDARKCAYACDPSFRQAFAPNAVWSDDLQSISPHEYALRRDHDDPRLPLHLAVAQGFVQLTKRILGCRPDLASDDAIILGFQKNQLEIVELLLDQSESARDQSGIVRAKTPAQLGTCMDYWGNMLAREDSKGILLLQRFGLYPNDVKEPRRRGDLEDVCFLHEHRKEGCTVKAMDDAAANGHLEVVQFLHFNRTEGCTIKALDGASPNVLDKAAANGRLEIAQYLHSLGTFDCTVGAVDKAAANGHLEIVEFLLTNRSEGCTHDKIVEYALGRCQLRTAEYLLSRGPATLDLFELLVARGQPIEKEWLLNACFAGNLPLFRFLHAHANPAWRGDALDKGAWINLWDTESFPLTNDDAMDVSIAAQILQRQPELRHEKLLEGATAYGFTKAIRFLLDAGIGNPRECLVEIVGRPMHVTASKLLLPHCMDATKYLDNILYLLDLLALPSRRRKTTLRLITCHLLDQGRKASQTIQLAPSVAARASTLLEAGEVVDWALALVIGHRHATDSAATIEQLEK</sequence>
<dbReference type="Pfam" id="PF12796">
    <property type="entry name" value="Ank_2"/>
    <property type="match status" value="1"/>
</dbReference>
<accession>A0A067CHB4</accession>
<dbReference type="InterPro" id="IPR002110">
    <property type="entry name" value="Ankyrin_rpt"/>
</dbReference>
<name>A0A067CHB4_SAPPC</name>
<dbReference type="InterPro" id="IPR052050">
    <property type="entry name" value="SecEffector_AnkRepeat"/>
</dbReference>
<protein>
    <submittedName>
        <fullName evidence="1">Uncharacterized protein</fullName>
    </submittedName>
</protein>
<dbReference type="KEGG" id="spar:SPRG_06436"/>
<evidence type="ECO:0000313" key="1">
    <source>
        <dbReference type="EMBL" id="KDO28580.1"/>
    </source>
</evidence>
<keyword evidence="2" id="KW-1185">Reference proteome</keyword>
<proteinExistence type="predicted"/>
<dbReference type="InterPro" id="IPR036770">
    <property type="entry name" value="Ankyrin_rpt-contain_sf"/>
</dbReference>
<evidence type="ECO:0000313" key="2">
    <source>
        <dbReference type="Proteomes" id="UP000030745"/>
    </source>
</evidence>
<dbReference type="PANTHER" id="PTHR46586:SF3">
    <property type="entry name" value="ANKYRIN REPEAT-CONTAINING PROTEIN"/>
    <property type="match status" value="1"/>
</dbReference>
<dbReference type="EMBL" id="KK583210">
    <property type="protein sequence ID" value="KDO28580.1"/>
    <property type="molecule type" value="Genomic_DNA"/>
</dbReference>
<organism evidence="1 2">
    <name type="scientific">Saprolegnia parasitica (strain CBS 223.65)</name>
    <dbReference type="NCBI Taxonomy" id="695850"/>
    <lineage>
        <taxon>Eukaryota</taxon>
        <taxon>Sar</taxon>
        <taxon>Stramenopiles</taxon>
        <taxon>Oomycota</taxon>
        <taxon>Saprolegniomycetes</taxon>
        <taxon>Saprolegniales</taxon>
        <taxon>Saprolegniaceae</taxon>
        <taxon>Saprolegnia</taxon>
    </lineage>
</organism>
<dbReference type="RefSeq" id="XP_012200643.1">
    <property type="nucleotide sequence ID" value="XM_012345253.1"/>
</dbReference>
<gene>
    <name evidence="1" type="ORF">SPRG_06436</name>
</gene>
<dbReference type="PANTHER" id="PTHR46586">
    <property type="entry name" value="ANKYRIN REPEAT-CONTAINING PROTEIN"/>
    <property type="match status" value="1"/>
</dbReference>
<reference evidence="1 2" key="1">
    <citation type="journal article" date="2013" name="PLoS Genet.">
        <title>Distinctive expansion of potential virulence genes in the genome of the oomycete fish pathogen Saprolegnia parasitica.</title>
        <authorList>
            <person name="Jiang R.H."/>
            <person name="de Bruijn I."/>
            <person name="Haas B.J."/>
            <person name="Belmonte R."/>
            <person name="Lobach L."/>
            <person name="Christie J."/>
            <person name="van den Ackerveken G."/>
            <person name="Bottin A."/>
            <person name="Bulone V."/>
            <person name="Diaz-Moreno S.M."/>
            <person name="Dumas B."/>
            <person name="Fan L."/>
            <person name="Gaulin E."/>
            <person name="Govers F."/>
            <person name="Grenville-Briggs L.J."/>
            <person name="Horner N.R."/>
            <person name="Levin J.Z."/>
            <person name="Mammella M."/>
            <person name="Meijer H.J."/>
            <person name="Morris P."/>
            <person name="Nusbaum C."/>
            <person name="Oome S."/>
            <person name="Phillips A.J."/>
            <person name="van Rooyen D."/>
            <person name="Rzeszutek E."/>
            <person name="Saraiva M."/>
            <person name="Secombes C.J."/>
            <person name="Seidl M.F."/>
            <person name="Snel B."/>
            <person name="Stassen J.H."/>
            <person name="Sykes S."/>
            <person name="Tripathy S."/>
            <person name="van den Berg H."/>
            <person name="Vega-Arreguin J.C."/>
            <person name="Wawra S."/>
            <person name="Young S.K."/>
            <person name="Zeng Q."/>
            <person name="Dieguez-Uribeondo J."/>
            <person name="Russ C."/>
            <person name="Tyler B.M."/>
            <person name="van West P."/>
        </authorList>
    </citation>
    <scope>NUCLEOTIDE SEQUENCE [LARGE SCALE GENOMIC DNA]</scope>
    <source>
        <strain evidence="1 2">CBS 223.65</strain>
    </source>
</reference>
<dbReference type="SUPFAM" id="SSF48403">
    <property type="entry name" value="Ankyrin repeat"/>
    <property type="match status" value="1"/>
</dbReference>
<dbReference type="AlphaFoldDB" id="A0A067CHB4"/>
<dbReference type="Proteomes" id="UP000030745">
    <property type="component" value="Unassembled WGS sequence"/>
</dbReference>
<dbReference type="OrthoDB" id="10395350at2759"/>
<dbReference type="VEuPathDB" id="FungiDB:SPRG_06436"/>
<dbReference type="Gene3D" id="1.25.40.20">
    <property type="entry name" value="Ankyrin repeat-containing domain"/>
    <property type="match status" value="1"/>
</dbReference>